<dbReference type="Gene3D" id="1.10.100.10">
    <property type="entry name" value="Insulin-like"/>
    <property type="match status" value="1"/>
</dbReference>
<feature type="domain" description="Insulin-like" evidence="4">
    <location>
        <begin position="73"/>
        <end position="131"/>
    </location>
</feature>
<feature type="compositionally biased region" description="Basic residues" evidence="3">
    <location>
        <begin position="159"/>
        <end position="168"/>
    </location>
</feature>
<dbReference type="SMART" id="SM00078">
    <property type="entry name" value="IlGF"/>
    <property type="match status" value="1"/>
</dbReference>
<dbReference type="GO" id="GO:0005179">
    <property type="term" value="F:hormone activity"/>
    <property type="evidence" value="ECO:0007669"/>
    <property type="project" value="InterPro"/>
</dbReference>
<proteinExistence type="inferred from homology"/>
<keyword evidence="2" id="KW-1015">Disulfide bond</keyword>
<evidence type="ECO:0000313" key="5">
    <source>
        <dbReference type="EMBL" id="KAK2850812.1"/>
    </source>
</evidence>
<reference evidence="5" key="1">
    <citation type="submission" date="2023-07" db="EMBL/GenBank/DDBJ databases">
        <title>Chromosome-level Genome Assembly of Striped Snakehead (Channa striata).</title>
        <authorList>
            <person name="Liu H."/>
        </authorList>
    </citation>
    <scope>NUCLEOTIDE SEQUENCE</scope>
    <source>
        <strain evidence="5">Gz</strain>
        <tissue evidence="5">Muscle</tissue>
    </source>
</reference>
<feature type="compositionally biased region" description="Low complexity" evidence="3">
    <location>
        <begin position="139"/>
        <end position="157"/>
    </location>
</feature>
<dbReference type="PANTHER" id="PTHR46845">
    <property type="entry name" value="INSULIN-LIKE GROWTH FACTOR I"/>
    <property type="match status" value="1"/>
</dbReference>
<dbReference type="GO" id="GO:0048009">
    <property type="term" value="P:insulin-like growth factor receptor signaling pathway"/>
    <property type="evidence" value="ECO:0007669"/>
    <property type="project" value="TreeGrafter"/>
</dbReference>
<dbReference type="InterPro" id="IPR036438">
    <property type="entry name" value="Insulin-like_sf"/>
</dbReference>
<sequence>MRFECEPPSSGPLPPAAGLYKTAGLFKCPHRRDDVVTLRCCQTAATEGAVRSAVCVLLHHVFGGWPLCTDAARLRCGSDLLSDLLFVCGDRGIYLGKGKWSGYGARPRGKGIVDQCCRPSGCDLHTLEMYCAKPKGPQPSTASPATSTTPGTTTTTGRHGVRGSKAHPNKGFQAQQFDTLFHKRLLEVLGPPNSPKREAYRKTTAPSPQKIRNVSSPRRRINTPDATSRPPSASGSPLQRPS</sequence>
<comment type="caution">
    <text evidence="5">The sequence shown here is derived from an EMBL/GenBank/DDBJ whole genome shotgun (WGS) entry which is preliminary data.</text>
</comment>
<evidence type="ECO:0000256" key="2">
    <source>
        <dbReference type="ARBA" id="ARBA00023157"/>
    </source>
</evidence>
<dbReference type="GO" id="GO:0005159">
    <property type="term" value="F:insulin-like growth factor receptor binding"/>
    <property type="evidence" value="ECO:0007669"/>
    <property type="project" value="TreeGrafter"/>
</dbReference>
<organism evidence="5 6">
    <name type="scientific">Channa striata</name>
    <name type="common">Snakehead murrel</name>
    <name type="synonym">Ophicephalus striatus</name>
    <dbReference type="NCBI Taxonomy" id="64152"/>
    <lineage>
        <taxon>Eukaryota</taxon>
        <taxon>Metazoa</taxon>
        <taxon>Chordata</taxon>
        <taxon>Craniata</taxon>
        <taxon>Vertebrata</taxon>
        <taxon>Euteleostomi</taxon>
        <taxon>Actinopterygii</taxon>
        <taxon>Neopterygii</taxon>
        <taxon>Teleostei</taxon>
        <taxon>Neoteleostei</taxon>
        <taxon>Acanthomorphata</taxon>
        <taxon>Anabantaria</taxon>
        <taxon>Anabantiformes</taxon>
        <taxon>Channoidei</taxon>
        <taxon>Channidae</taxon>
        <taxon>Channa</taxon>
    </lineage>
</organism>
<protein>
    <recommendedName>
        <fullName evidence="4">Insulin-like domain-containing protein</fullName>
    </recommendedName>
</protein>
<accession>A0AA88SYB2</accession>
<evidence type="ECO:0000313" key="6">
    <source>
        <dbReference type="Proteomes" id="UP001187415"/>
    </source>
</evidence>
<gene>
    <name evidence="5" type="ORF">Q5P01_007088</name>
</gene>
<dbReference type="GO" id="GO:0051897">
    <property type="term" value="P:positive regulation of phosphatidylinositol 3-kinase/protein kinase B signal transduction"/>
    <property type="evidence" value="ECO:0007669"/>
    <property type="project" value="TreeGrafter"/>
</dbReference>
<dbReference type="AlphaFoldDB" id="A0AA88SYB2"/>
<dbReference type="GO" id="GO:0008283">
    <property type="term" value="P:cell population proliferation"/>
    <property type="evidence" value="ECO:0007669"/>
    <property type="project" value="TreeGrafter"/>
</dbReference>
<dbReference type="Proteomes" id="UP001187415">
    <property type="component" value="Unassembled WGS sequence"/>
</dbReference>
<feature type="region of interest" description="Disordered" evidence="3">
    <location>
        <begin position="189"/>
        <end position="242"/>
    </location>
</feature>
<dbReference type="GO" id="GO:0008284">
    <property type="term" value="P:positive regulation of cell population proliferation"/>
    <property type="evidence" value="ECO:0007669"/>
    <property type="project" value="TreeGrafter"/>
</dbReference>
<evidence type="ECO:0000256" key="3">
    <source>
        <dbReference type="SAM" id="MobiDB-lite"/>
    </source>
</evidence>
<keyword evidence="6" id="KW-1185">Reference proteome</keyword>
<dbReference type="InterPro" id="IPR016179">
    <property type="entry name" value="Insulin-like"/>
</dbReference>
<dbReference type="GO" id="GO:0005615">
    <property type="term" value="C:extracellular space"/>
    <property type="evidence" value="ECO:0007669"/>
    <property type="project" value="TreeGrafter"/>
</dbReference>
<name>A0AA88SYB2_CHASR</name>
<evidence type="ECO:0000256" key="1">
    <source>
        <dbReference type="ARBA" id="ARBA00009034"/>
    </source>
</evidence>
<dbReference type="EMBL" id="JAUPFM010000005">
    <property type="protein sequence ID" value="KAK2850812.1"/>
    <property type="molecule type" value="Genomic_DNA"/>
</dbReference>
<feature type="region of interest" description="Disordered" evidence="3">
    <location>
        <begin position="135"/>
        <end position="169"/>
    </location>
</feature>
<dbReference type="SUPFAM" id="SSF56994">
    <property type="entry name" value="Insulin-like"/>
    <property type="match status" value="1"/>
</dbReference>
<dbReference type="GO" id="GO:0043066">
    <property type="term" value="P:negative regulation of apoptotic process"/>
    <property type="evidence" value="ECO:0007669"/>
    <property type="project" value="TreeGrafter"/>
</dbReference>
<feature type="compositionally biased region" description="Polar residues" evidence="3">
    <location>
        <begin position="204"/>
        <end position="216"/>
    </location>
</feature>
<feature type="compositionally biased region" description="Polar residues" evidence="3">
    <location>
        <begin position="224"/>
        <end position="242"/>
    </location>
</feature>
<comment type="similarity">
    <text evidence="1">Belongs to the insulin family.</text>
</comment>
<evidence type="ECO:0000259" key="4">
    <source>
        <dbReference type="SMART" id="SM00078"/>
    </source>
</evidence>
<dbReference type="PANTHER" id="PTHR46845:SF3">
    <property type="entry name" value="INSULIN-LIKE GROWTH FACTOR 1"/>
    <property type="match status" value="1"/>
</dbReference>